<protein>
    <submittedName>
        <fullName evidence="2">DUF1194 domain-containing protein</fullName>
    </submittedName>
</protein>
<dbReference type="Gene3D" id="3.40.50.410">
    <property type="entry name" value="von Willebrand factor, type A domain"/>
    <property type="match status" value="1"/>
</dbReference>
<sequence length="237" mass="25120">MRAAIIAAALSCGLAQGATAQCRQALALGLDVSGSVDLREYRLQLDGLVAALNDPAVMQVLLAQPGAPVSLLVYEWSGPDDQVVLVPWTAITDHDDLRDISLTLAQAERRVTTPGTALGTAMQFGATVLAVQSRCWKRTLDISGDGKSNQGPRPRDVRDKVATGDITINGLVIGADAPAYGDRRQSDIGELSSYFRAEVIAGPEAFVQTALGFEDYQAAMTQKLLRELSVLAIGALQ</sequence>
<feature type="signal peptide" evidence="1">
    <location>
        <begin position="1"/>
        <end position="20"/>
    </location>
</feature>
<keyword evidence="3" id="KW-1185">Reference proteome</keyword>
<evidence type="ECO:0000313" key="2">
    <source>
        <dbReference type="EMBL" id="QJF52100.1"/>
    </source>
</evidence>
<dbReference type="SUPFAM" id="SSF53300">
    <property type="entry name" value="vWA-like"/>
    <property type="match status" value="1"/>
</dbReference>
<dbReference type="AlphaFoldDB" id="A0A858SV03"/>
<name>A0A858SV03_9RHOB</name>
<dbReference type="Pfam" id="PF06707">
    <property type="entry name" value="DUF1194"/>
    <property type="match status" value="1"/>
</dbReference>
<gene>
    <name evidence="2" type="ORF">G3256_13450</name>
</gene>
<organism evidence="2 3">
    <name type="scientific">Roseobacter ponti</name>
    <dbReference type="NCBI Taxonomy" id="1891787"/>
    <lineage>
        <taxon>Bacteria</taxon>
        <taxon>Pseudomonadati</taxon>
        <taxon>Pseudomonadota</taxon>
        <taxon>Alphaproteobacteria</taxon>
        <taxon>Rhodobacterales</taxon>
        <taxon>Roseobacteraceae</taxon>
        <taxon>Roseobacter</taxon>
    </lineage>
</organism>
<accession>A0A858SV03</accession>
<evidence type="ECO:0000256" key="1">
    <source>
        <dbReference type="SAM" id="SignalP"/>
    </source>
</evidence>
<dbReference type="InterPro" id="IPR036465">
    <property type="entry name" value="vWFA_dom_sf"/>
</dbReference>
<reference evidence="2 3" key="1">
    <citation type="submission" date="2020-02" db="EMBL/GenBank/DDBJ databases">
        <title>Genome sequence of Roseobacter ponti.</title>
        <authorList>
            <person name="Hollensteiner J."/>
            <person name="Schneider D."/>
            <person name="Poehlein A."/>
            <person name="Daniel R."/>
        </authorList>
    </citation>
    <scope>NUCLEOTIDE SEQUENCE [LARGE SCALE GENOMIC DNA]</scope>
    <source>
        <strain evidence="2 3">DSM 106830</strain>
    </source>
</reference>
<feature type="chain" id="PRO_5032592336" evidence="1">
    <location>
        <begin position="21"/>
        <end position="237"/>
    </location>
</feature>
<proteinExistence type="predicted"/>
<dbReference type="RefSeq" id="WP_169641319.1">
    <property type="nucleotide sequence ID" value="NZ_CP048788.1"/>
</dbReference>
<keyword evidence="1" id="KW-0732">Signal</keyword>
<dbReference type="EMBL" id="CP048788">
    <property type="protein sequence ID" value="QJF52100.1"/>
    <property type="molecule type" value="Genomic_DNA"/>
</dbReference>
<dbReference type="Proteomes" id="UP000503308">
    <property type="component" value="Chromosome"/>
</dbReference>
<dbReference type="InterPro" id="IPR010607">
    <property type="entry name" value="DUF1194"/>
</dbReference>
<evidence type="ECO:0000313" key="3">
    <source>
        <dbReference type="Proteomes" id="UP000503308"/>
    </source>
</evidence>
<dbReference type="KEGG" id="rpon:G3256_13450"/>